<dbReference type="EC" id="3.4.-.-" evidence="3"/>
<feature type="signal peptide" evidence="1">
    <location>
        <begin position="1"/>
        <end position="21"/>
    </location>
</feature>
<comment type="caution">
    <text evidence="3">The sequence shown here is derived from an EMBL/GenBank/DDBJ whole genome shotgun (WGS) entry which is preliminary data.</text>
</comment>
<dbReference type="InterPro" id="IPR053145">
    <property type="entry name" value="AB_hydrolase_Est10"/>
</dbReference>
<reference evidence="4" key="1">
    <citation type="journal article" date="2019" name="Int. J. Syst. Evol. Microbiol.">
        <title>The Global Catalogue of Microorganisms (GCM) 10K type strain sequencing project: providing services to taxonomists for standard genome sequencing and annotation.</title>
        <authorList>
            <consortium name="The Broad Institute Genomics Platform"/>
            <consortium name="The Broad Institute Genome Sequencing Center for Infectious Disease"/>
            <person name="Wu L."/>
            <person name="Ma J."/>
        </authorList>
    </citation>
    <scope>NUCLEOTIDE SEQUENCE [LARGE SCALE GENOMIC DNA]</scope>
    <source>
        <strain evidence="4">KCTC 22671</strain>
    </source>
</reference>
<dbReference type="Gene3D" id="3.40.50.1820">
    <property type="entry name" value="alpha/beta hydrolase"/>
    <property type="match status" value="1"/>
</dbReference>
<dbReference type="Pfam" id="PF00326">
    <property type="entry name" value="Peptidase_S9"/>
    <property type="match status" value="1"/>
</dbReference>
<dbReference type="PANTHER" id="PTHR43265:SF1">
    <property type="entry name" value="ESTERASE ESTD"/>
    <property type="match status" value="1"/>
</dbReference>
<dbReference type="InterPro" id="IPR029058">
    <property type="entry name" value="AB_hydrolase_fold"/>
</dbReference>
<feature type="domain" description="Peptidase S9 prolyl oligopeptidase catalytic" evidence="2">
    <location>
        <begin position="134"/>
        <end position="299"/>
    </location>
</feature>
<feature type="chain" id="PRO_5046991716" evidence="1">
    <location>
        <begin position="22"/>
        <end position="324"/>
    </location>
</feature>
<evidence type="ECO:0000313" key="3">
    <source>
        <dbReference type="EMBL" id="MFD2891352.1"/>
    </source>
</evidence>
<keyword evidence="1" id="KW-0732">Signal</keyword>
<proteinExistence type="predicted"/>
<dbReference type="RefSeq" id="WP_379810927.1">
    <property type="nucleotide sequence ID" value="NZ_JBHUPC010000012.1"/>
</dbReference>
<gene>
    <name evidence="3" type="ORF">ACFS5J_04920</name>
</gene>
<dbReference type="GO" id="GO:0016787">
    <property type="term" value="F:hydrolase activity"/>
    <property type="evidence" value="ECO:0007669"/>
    <property type="project" value="UniProtKB-KW"/>
</dbReference>
<dbReference type="SUPFAM" id="SSF53474">
    <property type="entry name" value="alpha/beta-Hydrolases"/>
    <property type="match status" value="1"/>
</dbReference>
<keyword evidence="4" id="KW-1185">Reference proteome</keyword>
<dbReference type="InterPro" id="IPR001375">
    <property type="entry name" value="Peptidase_S9_cat"/>
</dbReference>
<organism evidence="3 4">
    <name type="scientific">Flavobacterium chuncheonense</name>
    <dbReference type="NCBI Taxonomy" id="2026653"/>
    <lineage>
        <taxon>Bacteria</taxon>
        <taxon>Pseudomonadati</taxon>
        <taxon>Bacteroidota</taxon>
        <taxon>Flavobacteriia</taxon>
        <taxon>Flavobacteriales</taxon>
        <taxon>Flavobacteriaceae</taxon>
        <taxon>Flavobacterium</taxon>
    </lineage>
</organism>
<protein>
    <submittedName>
        <fullName evidence="3">Alpha/beta hydrolase family protein</fullName>
        <ecNumber evidence="3">3.4.-.-</ecNumber>
    </submittedName>
</protein>
<accession>A0ABW5YJV0</accession>
<evidence type="ECO:0000313" key="4">
    <source>
        <dbReference type="Proteomes" id="UP001597534"/>
    </source>
</evidence>
<evidence type="ECO:0000256" key="1">
    <source>
        <dbReference type="SAM" id="SignalP"/>
    </source>
</evidence>
<name>A0ABW5YJV0_9FLAO</name>
<keyword evidence="3" id="KW-0378">Hydrolase</keyword>
<dbReference type="EMBL" id="JBHUPC010000012">
    <property type="protein sequence ID" value="MFD2891352.1"/>
    <property type="molecule type" value="Genomic_DNA"/>
</dbReference>
<evidence type="ECO:0000259" key="2">
    <source>
        <dbReference type="Pfam" id="PF00326"/>
    </source>
</evidence>
<sequence>MKKLKLLITFSLLFLSTIAISQNISGLKYFNKVEIKTKKDTIQFLHSTFNESPKPTIIFLQGSLPNPVILKEKDYLWVNFPFDYSKFIKDVNLVIINRKGASLICEFNEYEFVQKEPSLDYLKNDNLYYRVFQTEEVIKYLKKQNWVDKKNIFLVGHSEGYRVTAKVAEKNTLIKKIACLSADPINRISENIIRLQIDNTSLHNDSIRVSKIYKELKDYKNLQNFNKQDYDMNNFISYNENQPIESFKKIKKPILICYGTDDVRAYNNNLLPLLLNKNNLELKIYPDLNHNFLKKEFDKEGNPIGESFHWDNVFKDVVDWLVND</sequence>
<dbReference type="PANTHER" id="PTHR43265">
    <property type="entry name" value="ESTERASE ESTD"/>
    <property type="match status" value="1"/>
</dbReference>
<dbReference type="Proteomes" id="UP001597534">
    <property type="component" value="Unassembled WGS sequence"/>
</dbReference>